<comment type="caution">
    <text evidence="2">The sequence shown here is derived from an EMBL/GenBank/DDBJ whole genome shotgun (WGS) entry which is preliminary data.</text>
</comment>
<proteinExistence type="predicted"/>
<sequence length="129" mass="13928">MVARNHVSRVPASSEILEYGVHCSLADTEPKESSRRFGVQCCVQSDSYSVQRTEPSFITALHHVHIEVKAVALRFEGGHSATTHTDFVKLKLNLVPSSHIEGDGGAPTTGGGASPQPRDSQERSITTFV</sequence>
<dbReference type="Proteomes" id="UP000299102">
    <property type="component" value="Unassembled WGS sequence"/>
</dbReference>
<name>A0A4C1US98_EUMVA</name>
<protein>
    <submittedName>
        <fullName evidence="2">Uncharacterized protein</fullName>
    </submittedName>
</protein>
<evidence type="ECO:0000256" key="1">
    <source>
        <dbReference type="SAM" id="MobiDB-lite"/>
    </source>
</evidence>
<feature type="region of interest" description="Disordered" evidence="1">
    <location>
        <begin position="98"/>
        <end position="129"/>
    </location>
</feature>
<evidence type="ECO:0000313" key="3">
    <source>
        <dbReference type="Proteomes" id="UP000299102"/>
    </source>
</evidence>
<evidence type="ECO:0000313" key="2">
    <source>
        <dbReference type="EMBL" id="GBP28852.1"/>
    </source>
</evidence>
<gene>
    <name evidence="2" type="ORF">EVAR_24528_1</name>
</gene>
<reference evidence="2 3" key="1">
    <citation type="journal article" date="2019" name="Commun. Biol.">
        <title>The bagworm genome reveals a unique fibroin gene that provides high tensile strength.</title>
        <authorList>
            <person name="Kono N."/>
            <person name="Nakamura H."/>
            <person name="Ohtoshi R."/>
            <person name="Tomita M."/>
            <person name="Numata K."/>
            <person name="Arakawa K."/>
        </authorList>
    </citation>
    <scope>NUCLEOTIDE SEQUENCE [LARGE SCALE GENOMIC DNA]</scope>
</reference>
<keyword evidence="3" id="KW-1185">Reference proteome</keyword>
<dbReference type="EMBL" id="BGZK01000212">
    <property type="protein sequence ID" value="GBP28852.1"/>
    <property type="molecule type" value="Genomic_DNA"/>
</dbReference>
<dbReference type="AlphaFoldDB" id="A0A4C1US98"/>
<feature type="compositionally biased region" description="Gly residues" evidence="1">
    <location>
        <begin position="103"/>
        <end position="113"/>
    </location>
</feature>
<accession>A0A4C1US98</accession>
<organism evidence="2 3">
    <name type="scientific">Eumeta variegata</name>
    <name type="common">Bagworm moth</name>
    <name type="synonym">Eumeta japonica</name>
    <dbReference type="NCBI Taxonomy" id="151549"/>
    <lineage>
        <taxon>Eukaryota</taxon>
        <taxon>Metazoa</taxon>
        <taxon>Ecdysozoa</taxon>
        <taxon>Arthropoda</taxon>
        <taxon>Hexapoda</taxon>
        <taxon>Insecta</taxon>
        <taxon>Pterygota</taxon>
        <taxon>Neoptera</taxon>
        <taxon>Endopterygota</taxon>
        <taxon>Lepidoptera</taxon>
        <taxon>Glossata</taxon>
        <taxon>Ditrysia</taxon>
        <taxon>Tineoidea</taxon>
        <taxon>Psychidae</taxon>
        <taxon>Oiketicinae</taxon>
        <taxon>Eumeta</taxon>
    </lineage>
</organism>